<sequence>MDSLEEKINELRKKLTEIVQIKDGFADEEVIRISQQLDIYIVEMQSRQKKEIINSYKPLMKPTYIFKEGIACPIMLYIMENSCHIGGFHLFKTYVQNTGFVKQ</sequence>
<dbReference type="InterPro" id="IPR018540">
    <property type="entry name" value="Spo0E-like"/>
</dbReference>
<protein>
    <submittedName>
        <fullName evidence="1">Aspartyl-phosphate phosphatase Spo0E family protein</fullName>
    </submittedName>
</protein>
<evidence type="ECO:0000313" key="1">
    <source>
        <dbReference type="EMBL" id="MDT8977804.1"/>
    </source>
</evidence>
<name>A0AAJ2N9M8_9BACL</name>
<dbReference type="InterPro" id="IPR036638">
    <property type="entry name" value="HLH_DNA-bd_sf"/>
</dbReference>
<dbReference type="Pfam" id="PF09388">
    <property type="entry name" value="SpoOE-like"/>
    <property type="match status" value="1"/>
</dbReference>
<proteinExistence type="predicted"/>
<dbReference type="AlphaFoldDB" id="A0AAJ2N9M8"/>
<comment type="caution">
    <text evidence="1">The sequence shown here is derived from an EMBL/GenBank/DDBJ whole genome shotgun (WGS) entry which is preliminary data.</text>
</comment>
<dbReference type="GO" id="GO:0043937">
    <property type="term" value="P:regulation of sporulation"/>
    <property type="evidence" value="ECO:0007669"/>
    <property type="project" value="InterPro"/>
</dbReference>
<dbReference type="Gene3D" id="4.10.280.10">
    <property type="entry name" value="Helix-loop-helix DNA-binding domain"/>
    <property type="match status" value="1"/>
</dbReference>
<dbReference type="InterPro" id="IPR037208">
    <property type="entry name" value="Spo0E-like_sf"/>
</dbReference>
<dbReference type="SUPFAM" id="SSF140500">
    <property type="entry name" value="BAS1536-like"/>
    <property type="match status" value="1"/>
</dbReference>
<dbReference type="Proteomes" id="UP001250538">
    <property type="component" value="Unassembled WGS sequence"/>
</dbReference>
<dbReference type="GO" id="GO:0046983">
    <property type="term" value="F:protein dimerization activity"/>
    <property type="evidence" value="ECO:0007669"/>
    <property type="project" value="InterPro"/>
</dbReference>
<dbReference type="RefSeq" id="WP_083545135.1">
    <property type="nucleotide sequence ID" value="NZ_JAVYAA010000003.1"/>
</dbReference>
<keyword evidence="2" id="KW-1185">Reference proteome</keyword>
<accession>A0AAJ2N9M8</accession>
<evidence type="ECO:0000313" key="2">
    <source>
        <dbReference type="Proteomes" id="UP001250538"/>
    </source>
</evidence>
<gene>
    <name evidence="1" type="ORF">RQP50_16330</name>
</gene>
<reference evidence="2" key="1">
    <citation type="submission" date="2023-09" db="EMBL/GenBank/DDBJ databases">
        <title>Paenibacillus sp. chi10 Genome sequencing and assembly.</title>
        <authorList>
            <person name="Kim I."/>
        </authorList>
    </citation>
    <scope>NUCLEOTIDE SEQUENCE [LARGE SCALE GENOMIC DNA]</scope>
    <source>
        <strain evidence="2">chi10</strain>
    </source>
</reference>
<dbReference type="EMBL" id="JAVYAA010000003">
    <property type="protein sequence ID" value="MDT8977804.1"/>
    <property type="molecule type" value="Genomic_DNA"/>
</dbReference>
<organism evidence="1 2">
    <name type="scientific">Paenibacillus suaedae</name>
    <dbReference type="NCBI Taxonomy" id="3077233"/>
    <lineage>
        <taxon>Bacteria</taxon>
        <taxon>Bacillati</taxon>
        <taxon>Bacillota</taxon>
        <taxon>Bacilli</taxon>
        <taxon>Bacillales</taxon>
        <taxon>Paenibacillaceae</taxon>
        <taxon>Paenibacillus</taxon>
    </lineage>
</organism>